<dbReference type="InterPro" id="IPR003767">
    <property type="entry name" value="Malate/L-lactate_DH-like"/>
</dbReference>
<organism evidence="3 4">
    <name type="scientific">Achromobacter pulmonis</name>
    <dbReference type="NCBI Taxonomy" id="1389932"/>
    <lineage>
        <taxon>Bacteria</taxon>
        <taxon>Pseudomonadati</taxon>
        <taxon>Pseudomonadota</taxon>
        <taxon>Betaproteobacteria</taxon>
        <taxon>Burkholderiales</taxon>
        <taxon>Alcaligenaceae</taxon>
        <taxon>Achromobacter</taxon>
    </lineage>
</organism>
<dbReference type="InterPro" id="IPR043143">
    <property type="entry name" value="Mal/L-sulf/L-lact_DH-like_NADP"/>
</dbReference>
<dbReference type="PANTHER" id="PTHR11091">
    <property type="entry name" value="OXIDOREDUCTASE-RELATED"/>
    <property type="match status" value="1"/>
</dbReference>
<reference evidence="3 4" key="1">
    <citation type="submission" date="2018-01" db="EMBL/GenBank/DDBJ databases">
        <title>The draft genome of an aniline degradation strain ANB-1.</title>
        <authorList>
            <person name="Zhang L."/>
            <person name="Jiang J."/>
        </authorList>
    </citation>
    <scope>NUCLEOTIDE SEQUENCE [LARGE SCALE GENOMIC DNA]</scope>
    <source>
        <strain evidence="3 4">ANB-1</strain>
    </source>
</reference>
<name>A0A2N8KH99_9BURK</name>
<dbReference type="Proteomes" id="UP000235994">
    <property type="component" value="Unassembled WGS sequence"/>
</dbReference>
<dbReference type="InterPro" id="IPR036111">
    <property type="entry name" value="Mal/L-sulfo/L-lacto_DH-like_sf"/>
</dbReference>
<sequence length="354" mass="36670">MASWQTVDAAQWRQWGEACLQALEFSQADARCVAASLAQTSLWGIDSHGIARLPHYLNRVAHGSILARPDIRIERSGPATAQVHGGRGHGIVVAHRANAVAMELAREAGVGAVGVSDSSHCGAIGLYTRAAADAGLIGIAFTHSDAIAAPFGGRRPFFGTNPLSFAFPRQGGAPLCLDMATTAIPWNRVMNARRDGAALPGGVALDADGRGETDAARVRALAPLGGEYGHKGYGLAMMVELLCGPLNGNPYGPHIGPMYEELGRARELGAFFIVIDPARFAGGAALAAVAAAMAAELAAQPGSPRAPGDPELAAQAEREAGGVPVPPALKAEMAEWSGRLGLFLPPCRTRQEAV</sequence>
<comment type="caution">
    <text evidence="3">The sequence shown here is derived from an EMBL/GenBank/DDBJ whole genome shotgun (WGS) entry which is preliminary data.</text>
</comment>
<proteinExistence type="inferred from homology"/>
<protein>
    <submittedName>
        <fullName evidence="3">Malate dehydrogenase</fullName>
    </submittedName>
</protein>
<dbReference type="InterPro" id="IPR043144">
    <property type="entry name" value="Mal/L-sulf/L-lact_DH-like_ah"/>
</dbReference>
<dbReference type="EMBL" id="POQS01000004">
    <property type="protein sequence ID" value="PND32827.1"/>
    <property type="molecule type" value="Genomic_DNA"/>
</dbReference>
<gene>
    <name evidence="3" type="ORF">C1I89_17570</name>
</gene>
<dbReference type="Pfam" id="PF02615">
    <property type="entry name" value="Ldh_2"/>
    <property type="match status" value="1"/>
</dbReference>
<comment type="similarity">
    <text evidence="1">Belongs to the LDH2/MDH2 oxidoreductase family.</text>
</comment>
<evidence type="ECO:0000256" key="2">
    <source>
        <dbReference type="ARBA" id="ARBA00023002"/>
    </source>
</evidence>
<dbReference type="Gene3D" id="3.30.1370.60">
    <property type="entry name" value="Hypothetical oxidoreductase yiak, domain 2"/>
    <property type="match status" value="1"/>
</dbReference>
<dbReference type="GO" id="GO:0016491">
    <property type="term" value="F:oxidoreductase activity"/>
    <property type="evidence" value="ECO:0007669"/>
    <property type="project" value="UniProtKB-KW"/>
</dbReference>
<evidence type="ECO:0000256" key="1">
    <source>
        <dbReference type="ARBA" id="ARBA00006056"/>
    </source>
</evidence>
<evidence type="ECO:0000313" key="3">
    <source>
        <dbReference type="EMBL" id="PND32827.1"/>
    </source>
</evidence>
<keyword evidence="2" id="KW-0560">Oxidoreductase</keyword>
<accession>A0A2N8KH99</accession>
<dbReference type="SUPFAM" id="SSF89733">
    <property type="entry name" value="L-sulfolactate dehydrogenase-like"/>
    <property type="match status" value="1"/>
</dbReference>
<keyword evidence="4" id="KW-1185">Reference proteome</keyword>
<evidence type="ECO:0000313" key="4">
    <source>
        <dbReference type="Proteomes" id="UP000235994"/>
    </source>
</evidence>
<dbReference type="AlphaFoldDB" id="A0A2N8KH99"/>
<dbReference type="PANTHER" id="PTHR11091:SF0">
    <property type="entry name" value="MALATE DEHYDROGENASE"/>
    <property type="match status" value="1"/>
</dbReference>
<dbReference type="RefSeq" id="WP_102773943.1">
    <property type="nucleotide sequence ID" value="NZ_POQS01000004.1"/>
</dbReference>
<dbReference type="Gene3D" id="1.10.1530.10">
    <property type="match status" value="1"/>
</dbReference>